<dbReference type="AlphaFoldDB" id="A0A4C1YBL6"/>
<proteinExistence type="predicted"/>
<evidence type="ECO:0000313" key="3">
    <source>
        <dbReference type="Proteomes" id="UP000299102"/>
    </source>
</evidence>
<evidence type="ECO:0000256" key="1">
    <source>
        <dbReference type="SAM" id="MobiDB-lite"/>
    </source>
</evidence>
<evidence type="ECO:0000313" key="2">
    <source>
        <dbReference type="EMBL" id="GBP73711.1"/>
    </source>
</evidence>
<dbReference type="OrthoDB" id="8775810at2759"/>
<feature type="compositionally biased region" description="Basic and acidic residues" evidence="1">
    <location>
        <begin position="180"/>
        <end position="192"/>
    </location>
</feature>
<sequence>MGEIYKSSVRSRFLVRIRGPPELEGPGALPRLAPSCLYDLEEYERGLRMDELSVKCLLYADDQVILALSAYGLQEMSVRLRPRRVEPRVEVISGYSAVSQYKDVSVHVHAGSSEFCLVAHGRARDLSQSLSGPAAGRYARWPPAVVRAALPRTLRRVATPAPAEWRKRSSSAISSDEEPISEKSDNTLKGSDEAANSFKIVKRKSRKVARRQRKK</sequence>
<feature type="region of interest" description="Disordered" evidence="1">
    <location>
        <begin position="160"/>
        <end position="215"/>
    </location>
</feature>
<name>A0A4C1YBL6_EUMVA</name>
<keyword evidence="3" id="KW-1185">Reference proteome</keyword>
<protein>
    <recommendedName>
        <fullName evidence="4">Reverse transcriptase domain-containing protein</fullName>
    </recommendedName>
</protein>
<dbReference type="Proteomes" id="UP000299102">
    <property type="component" value="Unassembled WGS sequence"/>
</dbReference>
<comment type="caution">
    <text evidence="2">The sequence shown here is derived from an EMBL/GenBank/DDBJ whole genome shotgun (WGS) entry which is preliminary data.</text>
</comment>
<dbReference type="EMBL" id="BGZK01001183">
    <property type="protein sequence ID" value="GBP73711.1"/>
    <property type="molecule type" value="Genomic_DNA"/>
</dbReference>
<reference evidence="2 3" key="1">
    <citation type="journal article" date="2019" name="Commun. Biol.">
        <title>The bagworm genome reveals a unique fibroin gene that provides high tensile strength.</title>
        <authorList>
            <person name="Kono N."/>
            <person name="Nakamura H."/>
            <person name="Ohtoshi R."/>
            <person name="Tomita M."/>
            <person name="Numata K."/>
            <person name="Arakawa K."/>
        </authorList>
    </citation>
    <scope>NUCLEOTIDE SEQUENCE [LARGE SCALE GENOMIC DNA]</scope>
</reference>
<gene>
    <name evidence="2" type="ORF">EVAR_51624_1</name>
</gene>
<evidence type="ECO:0008006" key="4">
    <source>
        <dbReference type="Google" id="ProtNLM"/>
    </source>
</evidence>
<feature type="compositionally biased region" description="Basic residues" evidence="1">
    <location>
        <begin position="200"/>
        <end position="215"/>
    </location>
</feature>
<accession>A0A4C1YBL6</accession>
<organism evidence="2 3">
    <name type="scientific">Eumeta variegata</name>
    <name type="common">Bagworm moth</name>
    <name type="synonym">Eumeta japonica</name>
    <dbReference type="NCBI Taxonomy" id="151549"/>
    <lineage>
        <taxon>Eukaryota</taxon>
        <taxon>Metazoa</taxon>
        <taxon>Ecdysozoa</taxon>
        <taxon>Arthropoda</taxon>
        <taxon>Hexapoda</taxon>
        <taxon>Insecta</taxon>
        <taxon>Pterygota</taxon>
        <taxon>Neoptera</taxon>
        <taxon>Endopterygota</taxon>
        <taxon>Lepidoptera</taxon>
        <taxon>Glossata</taxon>
        <taxon>Ditrysia</taxon>
        <taxon>Tineoidea</taxon>
        <taxon>Psychidae</taxon>
        <taxon>Oiketicinae</taxon>
        <taxon>Eumeta</taxon>
    </lineage>
</organism>